<keyword evidence="3" id="KW-1185">Reference proteome</keyword>
<dbReference type="RefSeq" id="WP_076341091.1">
    <property type="nucleotide sequence ID" value="NZ_CAJTMI010000040.1"/>
</dbReference>
<dbReference type="STRING" id="1862672.BO225_04490"/>
<comment type="caution">
    <text evidence="2">The sequence shown here is derived from an EMBL/GenBank/DDBJ whole genome shotgun (WGS) entry which is preliminary data.</text>
</comment>
<dbReference type="InterPro" id="IPR011006">
    <property type="entry name" value="CheY-like_superfamily"/>
</dbReference>
<dbReference type="InterPro" id="IPR036388">
    <property type="entry name" value="WH-like_DNA-bd_sf"/>
</dbReference>
<dbReference type="GO" id="GO:0003723">
    <property type="term" value="F:RNA binding"/>
    <property type="evidence" value="ECO:0007669"/>
    <property type="project" value="InterPro"/>
</dbReference>
<sequence>MKEKKKVMIIGKIKEKAPYKELFPSSIYAPLTIYESVVEAKHKLASEHFDLIWIQGLLQVQQAKEIAMVYNTMVLLFVKATIYDQVAYQMRDARVFVFSFPISRSTMSQVVSMVEQFSEKTKTLERKLFLAQKKLKDIKIIDRCKMELMHYFHWNEDKAHHYMEKCAMDQGVSKLQIAHTILAKLELKKEANA</sequence>
<dbReference type="Proteomes" id="UP000186705">
    <property type="component" value="Unassembled WGS sequence"/>
</dbReference>
<dbReference type="EMBL" id="MPKA01000058">
    <property type="protein sequence ID" value="OLU46834.1"/>
    <property type="molecule type" value="Genomic_DNA"/>
</dbReference>
<name>A0A1U7NND3_9FIRM</name>
<dbReference type="GeneID" id="78275208"/>
<dbReference type="AlphaFoldDB" id="A0A1U7NND3"/>
<dbReference type="SUPFAM" id="SSF52172">
    <property type="entry name" value="CheY-like"/>
    <property type="match status" value="1"/>
</dbReference>
<dbReference type="Pfam" id="PF03861">
    <property type="entry name" value="ANTAR"/>
    <property type="match status" value="1"/>
</dbReference>
<evidence type="ECO:0000259" key="1">
    <source>
        <dbReference type="PROSITE" id="PS50921"/>
    </source>
</evidence>
<dbReference type="PROSITE" id="PS50921">
    <property type="entry name" value="ANTAR"/>
    <property type="match status" value="1"/>
</dbReference>
<protein>
    <recommendedName>
        <fullName evidence="1">ANTAR domain-containing protein</fullName>
    </recommendedName>
</protein>
<evidence type="ECO:0000313" key="2">
    <source>
        <dbReference type="EMBL" id="OLU46834.1"/>
    </source>
</evidence>
<dbReference type="OrthoDB" id="9808843at2"/>
<accession>A0A1U7NND3</accession>
<gene>
    <name evidence="2" type="ORF">BO225_04490</name>
</gene>
<evidence type="ECO:0000313" key="3">
    <source>
        <dbReference type="Proteomes" id="UP000186705"/>
    </source>
</evidence>
<reference evidence="2 3" key="1">
    <citation type="submission" date="2016-11" db="EMBL/GenBank/DDBJ databases">
        <title>Description of two novel members of the family Erysipelotrichaceae: Ileibacterium lipovorans gen. nov., sp. nov. and Dubosiella newyorkensis, gen. nov., sp. nov.</title>
        <authorList>
            <person name="Cox L.M."/>
            <person name="Sohn J."/>
            <person name="Tyrrell K.L."/>
            <person name="Citron D.M."/>
            <person name="Lawson P.A."/>
            <person name="Patel N.B."/>
            <person name="Iizumi T."/>
            <person name="Perez-Perez G.I."/>
            <person name="Goldstein E.J."/>
            <person name="Blaser M.J."/>
        </authorList>
    </citation>
    <scope>NUCLEOTIDE SEQUENCE [LARGE SCALE GENOMIC DNA]</scope>
    <source>
        <strain evidence="2 3">NYU-BL-A4</strain>
    </source>
</reference>
<organism evidence="2 3">
    <name type="scientific">Dubosiella newyorkensis</name>
    <dbReference type="NCBI Taxonomy" id="1862672"/>
    <lineage>
        <taxon>Bacteria</taxon>
        <taxon>Bacillati</taxon>
        <taxon>Bacillota</taxon>
        <taxon>Erysipelotrichia</taxon>
        <taxon>Erysipelotrichales</taxon>
        <taxon>Erysipelotrichaceae</taxon>
        <taxon>Dubosiella</taxon>
    </lineage>
</organism>
<proteinExistence type="predicted"/>
<feature type="domain" description="ANTAR" evidence="1">
    <location>
        <begin position="121"/>
        <end position="182"/>
    </location>
</feature>
<dbReference type="Gene3D" id="1.10.10.10">
    <property type="entry name" value="Winged helix-like DNA-binding domain superfamily/Winged helix DNA-binding domain"/>
    <property type="match status" value="1"/>
</dbReference>
<dbReference type="InterPro" id="IPR005561">
    <property type="entry name" value="ANTAR"/>
</dbReference>